<dbReference type="InterPro" id="IPR029060">
    <property type="entry name" value="PIN-like_dom_sf"/>
</dbReference>
<dbReference type="SUPFAM" id="SSF88723">
    <property type="entry name" value="PIN domain-like"/>
    <property type="match status" value="1"/>
</dbReference>
<keyword evidence="8" id="KW-0800">Toxin</keyword>
<dbReference type="Proteomes" id="UP000308705">
    <property type="component" value="Unassembled WGS sequence"/>
</dbReference>
<dbReference type="Gene3D" id="3.40.50.1010">
    <property type="entry name" value="5'-nuclease"/>
    <property type="match status" value="1"/>
</dbReference>
<feature type="binding site" evidence="8">
    <location>
        <position position="9"/>
    </location>
    <ligand>
        <name>Mg(2+)</name>
        <dbReference type="ChEBI" id="CHEBI:18420"/>
    </ligand>
</feature>
<evidence type="ECO:0000256" key="6">
    <source>
        <dbReference type="ARBA" id="ARBA00022842"/>
    </source>
</evidence>
<evidence type="ECO:0000259" key="9">
    <source>
        <dbReference type="Pfam" id="PF01850"/>
    </source>
</evidence>
<reference evidence="10 11" key="1">
    <citation type="submission" date="2019-04" db="EMBL/GenBank/DDBJ databases">
        <title>Herbidospora sp. NEAU-GS14.nov., a novel actinomycete isolated from soil.</title>
        <authorList>
            <person name="Han L."/>
        </authorList>
    </citation>
    <scope>NUCLEOTIDE SEQUENCE [LARGE SCALE GENOMIC DNA]</scope>
    <source>
        <strain evidence="10 11">NEAU-GS14</strain>
    </source>
</reference>
<keyword evidence="6 8" id="KW-0460">Magnesium</keyword>
<dbReference type="OrthoDB" id="3257696at2"/>
<proteinExistence type="inferred from homology"/>
<comment type="caution">
    <text evidence="10">The sequence shown here is derived from an EMBL/GenBank/DDBJ whole genome shotgun (WGS) entry which is preliminary data.</text>
</comment>
<evidence type="ECO:0000256" key="1">
    <source>
        <dbReference type="ARBA" id="ARBA00001946"/>
    </source>
</evidence>
<evidence type="ECO:0000256" key="4">
    <source>
        <dbReference type="ARBA" id="ARBA00022723"/>
    </source>
</evidence>
<sequence length="140" mass="14892">MRHAEGVLDTNIVAVLALHNADELPEAVLITAVTLGELSDAPHATDDPIRRARRMAVLQHVEATFDALPYDDEAARMYGQICAAVRAGGRQPRGRVADLMIAAIAASNGLPLYTANPKDFAGLEDMVEIVAVPRPPDATA</sequence>
<dbReference type="PANTHER" id="PTHR33653">
    <property type="entry name" value="RIBONUCLEASE VAPC2"/>
    <property type="match status" value="1"/>
</dbReference>
<dbReference type="EMBL" id="SZQA01000021">
    <property type="protein sequence ID" value="TKK86384.1"/>
    <property type="molecule type" value="Genomic_DNA"/>
</dbReference>
<dbReference type="PANTHER" id="PTHR33653:SF1">
    <property type="entry name" value="RIBONUCLEASE VAPC2"/>
    <property type="match status" value="1"/>
</dbReference>
<comment type="similarity">
    <text evidence="7 8">Belongs to the PINc/VapC protein family.</text>
</comment>
<keyword evidence="5 8" id="KW-0378">Hydrolase</keyword>
<protein>
    <recommendedName>
        <fullName evidence="8">Ribonuclease VapC</fullName>
        <shortName evidence="8">RNase VapC</shortName>
        <ecNumber evidence="8">3.1.-.-</ecNumber>
    </recommendedName>
    <alternativeName>
        <fullName evidence="8">Toxin VapC</fullName>
    </alternativeName>
</protein>
<evidence type="ECO:0000256" key="7">
    <source>
        <dbReference type="ARBA" id="ARBA00038093"/>
    </source>
</evidence>
<keyword evidence="4 8" id="KW-0479">Metal-binding</keyword>
<dbReference type="GO" id="GO:0000287">
    <property type="term" value="F:magnesium ion binding"/>
    <property type="evidence" value="ECO:0007669"/>
    <property type="project" value="UniProtKB-UniRule"/>
</dbReference>
<dbReference type="EC" id="3.1.-.-" evidence="8"/>
<organism evidence="10 11">
    <name type="scientific">Herbidospora galbida</name>
    <dbReference type="NCBI Taxonomy" id="2575442"/>
    <lineage>
        <taxon>Bacteria</taxon>
        <taxon>Bacillati</taxon>
        <taxon>Actinomycetota</taxon>
        <taxon>Actinomycetes</taxon>
        <taxon>Streptosporangiales</taxon>
        <taxon>Streptosporangiaceae</taxon>
        <taxon>Herbidospora</taxon>
    </lineage>
</organism>
<keyword evidence="2 8" id="KW-1277">Toxin-antitoxin system</keyword>
<evidence type="ECO:0000256" key="5">
    <source>
        <dbReference type="ARBA" id="ARBA00022801"/>
    </source>
</evidence>
<evidence type="ECO:0000313" key="11">
    <source>
        <dbReference type="Proteomes" id="UP000308705"/>
    </source>
</evidence>
<evidence type="ECO:0000256" key="2">
    <source>
        <dbReference type="ARBA" id="ARBA00022649"/>
    </source>
</evidence>
<dbReference type="CDD" id="cd18732">
    <property type="entry name" value="PIN_MtVapC4-C5_like"/>
    <property type="match status" value="1"/>
</dbReference>
<dbReference type="GO" id="GO:0016787">
    <property type="term" value="F:hydrolase activity"/>
    <property type="evidence" value="ECO:0007669"/>
    <property type="project" value="UniProtKB-KW"/>
</dbReference>
<dbReference type="InterPro" id="IPR022907">
    <property type="entry name" value="VapC_family"/>
</dbReference>
<dbReference type="GO" id="GO:0004540">
    <property type="term" value="F:RNA nuclease activity"/>
    <property type="evidence" value="ECO:0007669"/>
    <property type="project" value="InterPro"/>
</dbReference>
<dbReference type="InterPro" id="IPR050556">
    <property type="entry name" value="Type_II_TA_system_RNase"/>
</dbReference>
<dbReference type="Pfam" id="PF01850">
    <property type="entry name" value="PIN"/>
    <property type="match status" value="1"/>
</dbReference>
<comment type="function">
    <text evidence="8">Toxic component of a toxin-antitoxin (TA) system. An RNase.</text>
</comment>
<evidence type="ECO:0000256" key="3">
    <source>
        <dbReference type="ARBA" id="ARBA00022722"/>
    </source>
</evidence>
<dbReference type="HAMAP" id="MF_00265">
    <property type="entry name" value="VapC_Nob1"/>
    <property type="match status" value="1"/>
</dbReference>
<feature type="binding site" evidence="8">
    <location>
        <position position="98"/>
    </location>
    <ligand>
        <name>Mg(2+)</name>
        <dbReference type="ChEBI" id="CHEBI:18420"/>
    </ligand>
</feature>
<feature type="domain" description="PIN" evidence="9">
    <location>
        <begin position="21"/>
        <end position="117"/>
    </location>
</feature>
<dbReference type="InterPro" id="IPR002716">
    <property type="entry name" value="PIN_dom"/>
</dbReference>
<dbReference type="GO" id="GO:0090729">
    <property type="term" value="F:toxin activity"/>
    <property type="evidence" value="ECO:0007669"/>
    <property type="project" value="UniProtKB-KW"/>
</dbReference>
<evidence type="ECO:0000256" key="8">
    <source>
        <dbReference type="HAMAP-Rule" id="MF_00265"/>
    </source>
</evidence>
<evidence type="ECO:0000313" key="10">
    <source>
        <dbReference type="EMBL" id="TKK86384.1"/>
    </source>
</evidence>
<comment type="cofactor">
    <cofactor evidence="1 8">
        <name>Mg(2+)</name>
        <dbReference type="ChEBI" id="CHEBI:18420"/>
    </cofactor>
</comment>
<keyword evidence="3 8" id="KW-0540">Nuclease</keyword>
<accession>A0A4U3MDW1</accession>
<keyword evidence="11" id="KW-1185">Reference proteome</keyword>
<name>A0A4U3MDW1_9ACTN</name>
<gene>
    <name evidence="8" type="primary">vapC</name>
    <name evidence="10" type="ORF">FDA94_21375</name>
</gene>
<dbReference type="AlphaFoldDB" id="A0A4U3MDW1"/>